<protein>
    <submittedName>
        <fullName evidence="3">Uncharacterized protein</fullName>
    </submittedName>
</protein>
<gene>
    <name evidence="3" type="ORF">G9272_27360</name>
</gene>
<dbReference type="AlphaFoldDB" id="A0A6M4WUD5"/>
<name>A0A6M4WUD5_9ACTN</name>
<dbReference type="EMBL" id="CP049838">
    <property type="protein sequence ID" value="QJT03542.1"/>
    <property type="molecule type" value="Genomic_DNA"/>
</dbReference>
<sequence>MSGPSPSVRRGCAGPTPGEPTHELTDEPTDEPSWYGVRCVFRHGPLGVYEERITLWTARSADEAIERAEAEAAEYCEDLDGVEYARLAQAFTLFGTPGDGAEVFSLMRGSTLPPAEYVDRYFATGEERTV</sequence>
<feature type="coiled-coil region" evidence="1">
    <location>
        <begin position="58"/>
        <end position="85"/>
    </location>
</feature>
<reference evidence="3" key="1">
    <citation type="submission" date="2020-03" db="EMBL/GenBank/DDBJ databases">
        <title>Molecular networking-based the target discovery of potent antiproliferative macrolactams: 5/6/7/16 polycyclic ansamycins and glycosylated trienomycin from Streptomyces cacaoi subsp. asoensis.</title>
        <authorList>
            <person name="Liu L.-L."/>
        </authorList>
    </citation>
    <scope>NUCLEOTIDE SEQUENCE [LARGE SCALE GENOMIC DNA]</scope>
    <source>
        <strain evidence="3">H2S5</strain>
    </source>
</reference>
<dbReference type="RefSeq" id="WP_171398953.1">
    <property type="nucleotide sequence ID" value="NZ_CP049838.1"/>
</dbReference>
<evidence type="ECO:0000313" key="3">
    <source>
        <dbReference type="EMBL" id="QJT03542.1"/>
    </source>
</evidence>
<evidence type="ECO:0000256" key="2">
    <source>
        <dbReference type="SAM" id="MobiDB-lite"/>
    </source>
</evidence>
<feature type="region of interest" description="Disordered" evidence="2">
    <location>
        <begin position="1"/>
        <end position="31"/>
    </location>
</feature>
<evidence type="ECO:0000313" key="4">
    <source>
        <dbReference type="Proteomes" id="UP000502665"/>
    </source>
</evidence>
<keyword evidence="1" id="KW-0175">Coiled coil</keyword>
<proteinExistence type="predicted"/>
<organism evidence="3 4">
    <name type="scientific">Streptomyces asoensis</name>
    <dbReference type="NCBI Taxonomy" id="249586"/>
    <lineage>
        <taxon>Bacteria</taxon>
        <taxon>Bacillati</taxon>
        <taxon>Actinomycetota</taxon>
        <taxon>Actinomycetes</taxon>
        <taxon>Kitasatosporales</taxon>
        <taxon>Streptomycetaceae</taxon>
        <taxon>Streptomyces</taxon>
    </lineage>
</organism>
<keyword evidence="4" id="KW-1185">Reference proteome</keyword>
<accession>A0A6M4WUD5</accession>
<dbReference type="Proteomes" id="UP000502665">
    <property type="component" value="Chromosome"/>
</dbReference>
<evidence type="ECO:0000256" key="1">
    <source>
        <dbReference type="SAM" id="Coils"/>
    </source>
</evidence>